<evidence type="ECO:0000313" key="11">
    <source>
        <dbReference type="EMBL" id="JAT28031.1"/>
    </source>
</evidence>
<evidence type="ECO:0000256" key="1">
    <source>
        <dbReference type="ARBA" id="ARBA00012493"/>
    </source>
</evidence>
<dbReference type="GO" id="GO:0003676">
    <property type="term" value="F:nucleic acid binding"/>
    <property type="evidence" value="ECO:0007669"/>
    <property type="project" value="InterPro"/>
</dbReference>
<dbReference type="InterPro" id="IPR001584">
    <property type="entry name" value="Integrase_cat-core"/>
</dbReference>
<evidence type="ECO:0000313" key="10">
    <source>
        <dbReference type="EMBL" id="JAT19304.1"/>
    </source>
</evidence>
<dbReference type="InterPro" id="IPR041588">
    <property type="entry name" value="Integrase_H2C2"/>
</dbReference>
<dbReference type="InterPro" id="IPR012337">
    <property type="entry name" value="RNaseH-like_sf"/>
</dbReference>
<dbReference type="InterPro" id="IPR041373">
    <property type="entry name" value="RT_RNaseH"/>
</dbReference>
<feature type="domain" description="Integrase catalytic" evidence="9">
    <location>
        <begin position="315"/>
        <end position="477"/>
    </location>
</feature>
<organism evidence="11">
    <name type="scientific">Graphocephala atropunctata</name>
    <dbReference type="NCBI Taxonomy" id="36148"/>
    <lineage>
        <taxon>Eukaryota</taxon>
        <taxon>Metazoa</taxon>
        <taxon>Ecdysozoa</taxon>
        <taxon>Arthropoda</taxon>
        <taxon>Hexapoda</taxon>
        <taxon>Insecta</taxon>
        <taxon>Pterygota</taxon>
        <taxon>Neoptera</taxon>
        <taxon>Paraneoptera</taxon>
        <taxon>Hemiptera</taxon>
        <taxon>Auchenorrhyncha</taxon>
        <taxon>Membracoidea</taxon>
        <taxon>Cicadellidae</taxon>
        <taxon>Cicadellinae</taxon>
        <taxon>Cicadellini</taxon>
        <taxon>Graphocephala</taxon>
    </lineage>
</organism>
<dbReference type="InterPro" id="IPR036397">
    <property type="entry name" value="RNaseH_sf"/>
</dbReference>
<evidence type="ECO:0000256" key="6">
    <source>
        <dbReference type="ARBA" id="ARBA00022801"/>
    </source>
</evidence>
<dbReference type="InterPro" id="IPR043502">
    <property type="entry name" value="DNA/RNA_pol_sf"/>
</dbReference>
<dbReference type="EMBL" id="GEBQ01020673">
    <property type="protein sequence ID" value="JAT19304.1"/>
    <property type="molecule type" value="Transcribed_RNA"/>
</dbReference>
<feature type="compositionally biased region" description="Low complexity" evidence="8">
    <location>
        <begin position="581"/>
        <end position="590"/>
    </location>
</feature>
<dbReference type="GO" id="GO:0042575">
    <property type="term" value="C:DNA polymerase complex"/>
    <property type="evidence" value="ECO:0007669"/>
    <property type="project" value="UniProtKB-ARBA"/>
</dbReference>
<reference evidence="11" key="1">
    <citation type="submission" date="2015-11" db="EMBL/GenBank/DDBJ databases">
        <title>De novo transcriptome assembly of four potential Pierce s Disease insect vectors from Arizona vineyards.</title>
        <authorList>
            <person name="Tassone E.E."/>
        </authorList>
    </citation>
    <scope>NUCLEOTIDE SEQUENCE</scope>
</reference>
<evidence type="ECO:0000256" key="3">
    <source>
        <dbReference type="ARBA" id="ARBA00022695"/>
    </source>
</evidence>
<keyword evidence="3" id="KW-0548">Nucleotidyltransferase</keyword>
<protein>
    <recommendedName>
        <fullName evidence="1">RNA-directed DNA polymerase</fullName>
        <ecNumber evidence="1">2.7.7.49</ecNumber>
    </recommendedName>
</protein>
<dbReference type="Gene3D" id="3.30.420.10">
    <property type="entry name" value="Ribonuclease H-like superfamily/Ribonuclease H"/>
    <property type="match status" value="1"/>
</dbReference>
<dbReference type="InterPro" id="IPR050951">
    <property type="entry name" value="Retrovirus_Pol_polyprotein"/>
</dbReference>
<name>A0A1B6LWG3_9HEMI</name>
<dbReference type="FunFam" id="3.10.20.370:FF:000001">
    <property type="entry name" value="Retrovirus-related Pol polyprotein from transposon 17.6-like protein"/>
    <property type="match status" value="1"/>
</dbReference>
<dbReference type="FunFam" id="3.30.420.10:FF:000063">
    <property type="entry name" value="Retrovirus-related Pol polyprotein from transposon 297-like Protein"/>
    <property type="match status" value="1"/>
</dbReference>
<evidence type="ECO:0000259" key="9">
    <source>
        <dbReference type="PROSITE" id="PS50994"/>
    </source>
</evidence>
<keyword evidence="6" id="KW-0378">Hydrolase</keyword>
<dbReference type="GO" id="GO:0016787">
    <property type="term" value="F:hydrolase activity"/>
    <property type="evidence" value="ECO:0007669"/>
    <property type="project" value="UniProtKB-KW"/>
</dbReference>
<dbReference type="EC" id="2.7.7.49" evidence="1"/>
<evidence type="ECO:0000256" key="8">
    <source>
        <dbReference type="SAM" id="MobiDB-lite"/>
    </source>
</evidence>
<dbReference type="FunFam" id="1.10.340.70:FF:000003">
    <property type="entry name" value="Protein CBG25708"/>
    <property type="match status" value="1"/>
</dbReference>
<dbReference type="GO" id="GO:0015074">
    <property type="term" value="P:DNA integration"/>
    <property type="evidence" value="ECO:0007669"/>
    <property type="project" value="InterPro"/>
</dbReference>
<evidence type="ECO:0000256" key="2">
    <source>
        <dbReference type="ARBA" id="ARBA00022679"/>
    </source>
</evidence>
<feature type="compositionally biased region" description="Polar residues" evidence="8">
    <location>
        <begin position="601"/>
        <end position="620"/>
    </location>
</feature>
<keyword evidence="2" id="KW-0808">Transferase</keyword>
<dbReference type="PANTHER" id="PTHR37984">
    <property type="entry name" value="PROTEIN CBG26694"/>
    <property type="match status" value="1"/>
</dbReference>
<dbReference type="SUPFAM" id="SSF53098">
    <property type="entry name" value="Ribonuclease H-like"/>
    <property type="match status" value="1"/>
</dbReference>
<dbReference type="GO" id="GO:0004519">
    <property type="term" value="F:endonuclease activity"/>
    <property type="evidence" value="ECO:0007669"/>
    <property type="project" value="UniProtKB-KW"/>
</dbReference>
<dbReference type="PANTHER" id="PTHR37984:SF5">
    <property type="entry name" value="PROTEIN NYNRIN-LIKE"/>
    <property type="match status" value="1"/>
</dbReference>
<dbReference type="EMBL" id="GEBQ01011946">
    <property type="protein sequence ID" value="JAT28031.1"/>
    <property type="molecule type" value="Transcribed_RNA"/>
</dbReference>
<feature type="non-terminal residue" evidence="11">
    <location>
        <position position="1"/>
    </location>
</feature>
<dbReference type="Pfam" id="PF00665">
    <property type="entry name" value="rve"/>
    <property type="match status" value="1"/>
</dbReference>
<dbReference type="SUPFAM" id="SSF56672">
    <property type="entry name" value="DNA/RNA polymerases"/>
    <property type="match status" value="1"/>
</dbReference>
<dbReference type="Gene3D" id="1.10.340.70">
    <property type="match status" value="1"/>
</dbReference>
<evidence type="ECO:0000256" key="4">
    <source>
        <dbReference type="ARBA" id="ARBA00022722"/>
    </source>
</evidence>
<dbReference type="Pfam" id="PF17921">
    <property type="entry name" value="Integrase_H2C2"/>
    <property type="match status" value="1"/>
</dbReference>
<keyword evidence="5" id="KW-0255">Endonuclease</keyword>
<feature type="region of interest" description="Disordered" evidence="8">
    <location>
        <begin position="580"/>
        <end position="659"/>
    </location>
</feature>
<accession>A0A1B6LWG3</accession>
<dbReference type="Gene3D" id="3.10.20.370">
    <property type="match status" value="1"/>
</dbReference>
<gene>
    <name evidence="10" type="ORF">g.43710</name>
    <name evidence="11" type="ORF">g.43717</name>
</gene>
<proteinExistence type="predicted"/>
<sequence>PWVWSKTCSTTFQQSKSWVVSSDVLIHYDVNKPLVLTCDASPRGVGAVLSHLIDGMERPIAFASKTLSKSERNYSQLHKEALALVFGVKKFHKYIYGRTNVILQTDHAPLVTIFGSKRGIPCVAAARLQRWALILSAYNFEVKYRRGSELPHADALSRLPLPEDETLEMDSNLISHVDTCLKVFNIRMVSEDSAITAKDIAKHTEKDPILAKVRDFVWHGWREVDNPQLLIFYKRKEELSVDQSCILLGARVVIPEKLRNSVIQLLHEQHPGVTRMKMLARSYVWWPRIDECIQNAVSSCHICQCTRNAAAKVPLQQWPRASCRWQRVHIDYAEDTSSRHNMLILVDSFSKWLEVFVMKTITSFKTIERLRTLFASYGLPEELVSDNGTNFTSSEFREFLSKNKVKFTLTPPYHPASNGAAERCVQEVKKNLQRQVMSEGAESMSLQHKLDNFLFVYRNTPSTVTGLTPAELFLQWKPRTKLSMLKPNLMSEIDKKRFMQKKDADSRRGPSRNFVKGERVMVKTVRNEHISWVPGRILEKKSSVTYLVSVLGKTRFCHADHLRCSNVDEVEDTIWNKEPVQEVPVSQPSPRRISPVGTPVKNPTGQTNLLPSPTSGSMSNPPTPRGMTGAEEATTRLCSSTPELRRSGRTVNKPKKLDL</sequence>
<evidence type="ECO:0000256" key="5">
    <source>
        <dbReference type="ARBA" id="ARBA00022759"/>
    </source>
</evidence>
<keyword evidence="4" id="KW-0540">Nuclease</keyword>
<dbReference type="Pfam" id="PF17917">
    <property type="entry name" value="RT_RNaseH"/>
    <property type="match status" value="1"/>
</dbReference>
<keyword evidence="7" id="KW-0695">RNA-directed DNA polymerase</keyword>
<dbReference type="AlphaFoldDB" id="A0A1B6LWG3"/>
<dbReference type="PROSITE" id="PS50994">
    <property type="entry name" value="INTEGRASE"/>
    <property type="match status" value="1"/>
</dbReference>
<dbReference type="GO" id="GO:0003964">
    <property type="term" value="F:RNA-directed DNA polymerase activity"/>
    <property type="evidence" value="ECO:0007669"/>
    <property type="project" value="UniProtKB-KW"/>
</dbReference>
<evidence type="ECO:0000256" key="7">
    <source>
        <dbReference type="ARBA" id="ARBA00022918"/>
    </source>
</evidence>
<dbReference type="CDD" id="cd09274">
    <property type="entry name" value="RNase_HI_RT_Ty3"/>
    <property type="match status" value="1"/>
</dbReference>